<dbReference type="InterPro" id="IPR027417">
    <property type="entry name" value="P-loop_NTPase"/>
</dbReference>
<reference evidence="3 4" key="1">
    <citation type="submission" date="2017-12" db="EMBL/GenBank/DDBJ databases">
        <title>The genome sequence of Caulobacter flavus CGMCC1 15093.</title>
        <authorList>
            <person name="Gao J."/>
            <person name="Mao X."/>
            <person name="Sun J."/>
        </authorList>
    </citation>
    <scope>NUCLEOTIDE SEQUENCE [LARGE SCALE GENOMIC DNA]</scope>
    <source>
        <strain evidence="3 4">CGMCC1 15093</strain>
    </source>
</reference>
<dbReference type="EMBL" id="PJRQ01000040">
    <property type="protein sequence ID" value="PLR09241.1"/>
    <property type="molecule type" value="Genomic_DNA"/>
</dbReference>
<evidence type="ECO:0000313" key="3">
    <source>
        <dbReference type="EMBL" id="PLR09241.1"/>
    </source>
</evidence>
<organism evidence="3 4">
    <name type="scientific">Caulobacter flavus</name>
    <dbReference type="NCBI Taxonomy" id="1679497"/>
    <lineage>
        <taxon>Bacteria</taxon>
        <taxon>Pseudomonadati</taxon>
        <taxon>Pseudomonadota</taxon>
        <taxon>Alphaproteobacteria</taxon>
        <taxon>Caulobacterales</taxon>
        <taxon>Caulobacteraceae</taxon>
        <taxon>Caulobacter</taxon>
    </lineage>
</organism>
<dbReference type="InterPro" id="IPR050921">
    <property type="entry name" value="T4SS_GSP_E_ATPase"/>
</dbReference>
<dbReference type="Proteomes" id="UP000234483">
    <property type="component" value="Unassembled WGS sequence"/>
</dbReference>
<dbReference type="Gene3D" id="3.40.50.300">
    <property type="entry name" value="P-loop containing nucleotide triphosphate hydrolases"/>
    <property type="match status" value="1"/>
</dbReference>
<dbReference type="Pfam" id="PF00437">
    <property type="entry name" value="T2SSE"/>
    <property type="match status" value="1"/>
</dbReference>
<evidence type="ECO:0000259" key="2">
    <source>
        <dbReference type="PROSITE" id="PS00662"/>
    </source>
</evidence>
<dbReference type="InterPro" id="IPR001482">
    <property type="entry name" value="T2SS/T4SS_dom"/>
</dbReference>
<protein>
    <submittedName>
        <fullName evidence="3">P-type conjugative transfer ATPase TrbB</fullName>
    </submittedName>
</protein>
<sequence>MALTDPVTATRKSDALAQALGPAVASALAAADVVEVMVNADGRVWVERAGRGREDTGVVMSAADAERVLRLAADHAGEVVTHDQPLISATLPGGERFQGIYAPVAAGPCFVIRKRPSVIFTLEDFVTQGVMDACHAAALAAAVERRENILVAGGTGAGKTTLANALLALPAFADDRVIIIEDTAELQCSAMDQLALLTRRAAPVVTMADLVRTALRLRPDRIVIGEVRDGSALDMLKAWNTGHPGGVATLHANSAAEALDRLEDLIGEVSQRVPRRAIGQAIGLIAFLTRTSQGRALQSVLSVGGWSEVTGYRLTPI</sequence>
<dbReference type="NCBIfam" id="TIGR02782">
    <property type="entry name" value="TrbB_P"/>
    <property type="match status" value="1"/>
</dbReference>
<dbReference type="AlphaFoldDB" id="A0A2N5CPZ9"/>
<feature type="domain" description="Bacterial type II secretion system protein E" evidence="2">
    <location>
        <begin position="215"/>
        <end position="229"/>
    </location>
</feature>
<dbReference type="PANTHER" id="PTHR30486:SF6">
    <property type="entry name" value="TYPE IV PILUS RETRACTATION ATPASE PILT"/>
    <property type="match status" value="1"/>
</dbReference>
<evidence type="ECO:0000256" key="1">
    <source>
        <dbReference type="ARBA" id="ARBA00006611"/>
    </source>
</evidence>
<dbReference type="InterPro" id="IPR014149">
    <property type="entry name" value="Conjug-transfer_TrbB"/>
</dbReference>
<comment type="caution">
    <text evidence="3">The sequence shown here is derived from an EMBL/GenBank/DDBJ whole genome shotgun (WGS) entry which is preliminary data.</text>
</comment>
<gene>
    <name evidence="3" type="primary">trbB</name>
    <name evidence="3" type="ORF">CFHF_19085</name>
</gene>
<dbReference type="SUPFAM" id="SSF52540">
    <property type="entry name" value="P-loop containing nucleoside triphosphate hydrolases"/>
    <property type="match status" value="1"/>
</dbReference>
<dbReference type="CDD" id="cd01130">
    <property type="entry name" value="VirB11-like_ATPase"/>
    <property type="match status" value="1"/>
</dbReference>
<dbReference type="PANTHER" id="PTHR30486">
    <property type="entry name" value="TWITCHING MOTILITY PROTEIN PILT"/>
    <property type="match status" value="1"/>
</dbReference>
<dbReference type="RefSeq" id="WP_101714518.1">
    <property type="nucleotide sequence ID" value="NZ_PJRQ01000040.1"/>
</dbReference>
<name>A0A2N5CPZ9_9CAUL</name>
<dbReference type="Gene3D" id="3.30.450.90">
    <property type="match status" value="1"/>
</dbReference>
<comment type="similarity">
    <text evidence="1">Belongs to the GSP E family.</text>
</comment>
<dbReference type="PROSITE" id="PS00662">
    <property type="entry name" value="T2SP_E"/>
    <property type="match status" value="1"/>
</dbReference>
<dbReference type="GO" id="GO:0005524">
    <property type="term" value="F:ATP binding"/>
    <property type="evidence" value="ECO:0007669"/>
    <property type="project" value="InterPro"/>
</dbReference>
<accession>A0A2N5CPZ9</accession>
<proteinExistence type="inferred from homology"/>
<evidence type="ECO:0000313" key="4">
    <source>
        <dbReference type="Proteomes" id="UP000234483"/>
    </source>
</evidence>
<dbReference type="GO" id="GO:0005737">
    <property type="term" value="C:cytoplasm"/>
    <property type="evidence" value="ECO:0007669"/>
    <property type="project" value="InterPro"/>
</dbReference>
<dbReference type="GO" id="GO:0016887">
    <property type="term" value="F:ATP hydrolysis activity"/>
    <property type="evidence" value="ECO:0007669"/>
    <property type="project" value="InterPro"/>
</dbReference>